<feature type="region of interest" description="Disordered" evidence="1">
    <location>
        <begin position="234"/>
        <end position="261"/>
    </location>
</feature>
<evidence type="ECO:0000313" key="2">
    <source>
        <dbReference type="EMBL" id="MDC0719194.1"/>
    </source>
</evidence>
<sequence>MDEPTPIRREHDSPFLYLEVQPTPGRAPRLDLELATTHAALDSYSSQHAPTGLLAHRIRRGDLGALDDLVRALVTVAPDEARDVGYVYGSIVAELLREPPLLAPLSAWLARCLADDGIPPGVRTGLAKAIASEPRIPPEPTLDALFASRLVDDPTCAAYFGGSQRSLERLPLARMIAVANAALPGDWNPALAAAARALGRLARPAVTAELQAMLEVVRDDDNRRCLLDALARHTAPPASGADDDDYDAPPPSDSGVPIGQGLVFDTETDAWPNRHDHLLRRLADLVAPALDEVLFEEVSHVESDDDDDDDDADPDQLRDAYRLRAFLPDCTFEIVAGDRSDWLDVPAVIGLLNTLCEALDLEVRFVALPTDSQDAHVIAAPAHTILRALADGSLVLAEGDAAAAASGRAYEHAALDAIQARRR</sequence>
<dbReference type="RefSeq" id="WP_272087705.1">
    <property type="nucleotide sequence ID" value="NZ_JAQNDL010000002.1"/>
</dbReference>
<proteinExistence type="predicted"/>
<evidence type="ECO:0000256" key="1">
    <source>
        <dbReference type="SAM" id="MobiDB-lite"/>
    </source>
</evidence>
<dbReference type="EMBL" id="JAQNDL010000002">
    <property type="protein sequence ID" value="MDC0719194.1"/>
    <property type="molecule type" value="Genomic_DNA"/>
</dbReference>
<accession>A0ABT5E030</accession>
<reference evidence="2 3" key="1">
    <citation type="submission" date="2022-11" db="EMBL/GenBank/DDBJ databases">
        <title>Minimal conservation of predation-associated metabolite biosynthetic gene clusters underscores biosynthetic potential of Myxococcota including descriptions for ten novel species: Archangium lansinium sp. nov., Myxococcus landrumus sp. nov., Nannocystis bai.</title>
        <authorList>
            <person name="Ahearne A."/>
            <person name="Stevens C."/>
            <person name="Dowd S."/>
        </authorList>
    </citation>
    <scope>NUCLEOTIDE SEQUENCE [LARGE SCALE GENOMIC DNA]</scope>
    <source>
        <strain evidence="2 3">BB15-2</strain>
    </source>
</reference>
<evidence type="ECO:0000313" key="3">
    <source>
        <dbReference type="Proteomes" id="UP001221686"/>
    </source>
</evidence>
<dbReference type="Proteomes" id="UP001221686">
    <property type="component" value="Unassembled WGS sequence"/>
</dbReference>
<organism evidence="2 3">
    <name type="scientific">Nannocystis bainbridge</name>
    <dbReference type="NCBI Taxonomy" id="2995303"/>
    <lineage>
        <taxon>Bacteria</taxon>
        <taxon>Pseudomonadati</taxon>
        <taxon>Myxococcota</taxon>
        <taxon>Polyangia</taxon>
        <taxon>Nannocystales</taxon>
        <taxon>Nannocystaceae</taxon>
        <taxon>Nannocystis</taxon>
    </lineage>
</organism>
<protein>
    <recommendedName>
        <fullName evidence="4">HEAT repeat domain-containing protein</fullName>
    </recommendedName>
</protein>
<name>A0ABT5E030_9BACT</name>
<keyword evidence="3" id="KW-1185">Reference proteome</keyword>
<gene>
    <name evidence="2" type="ORF">POL25_19985</name>
</gene>
<comment type="caution">
    <text evidence="2">The sequence shown here is derived from an EMBL/GenBank/DDBJ whole genome shotgun (WGS) entry which is preliminary data.</text>
</comment>
<evidence type="ECO:0008006" key="4">
    <source>
        <dbReference type="Google" id="ProtNLM"/>
    </source>
</evidence>